<dbReference type="Gene3D" id="1.20.1250.20">
    <property type="entry name" value="MFS general substrate transporter like domains"/>
    <property type="match status" value="2"/>
</dbReference>
<feature type="transmembrane region" description="Helical" evidence="5">
    <location>
        <begin position="279"/>
        <end position="298"/>
    </location>
</feature>
<dbReference type="PROSITE" id="PS50850">
    <property type="entry name" value="MFS"/>
    <property type="match status" value="1"/>
</dbReference>
<evidence type="ECO:0000256" key="1">
    <source>
        <dbReference type="ARBA" id="ARBA00004651"/>
    </source>
</evidence>
<feature type="transmembrane region" description="Helical" evidence="5">
    <location>
        <begin position="140"/>
        <end position="163"/>
    </location>
</feature>
<feature type="transmembrane region" description="Helical" evidence="5">
    <location>
        <begin position="335"/>
        <end position="356"/>
    </location>
</feature>
<keyword evidence="4 5" id="KW-0472">Membrane</keyword>
<feature type="transmembrane region" description="Helical" evidence="5">
    <location>
        <begin position="362"/>
        <end position="387"/>
    </location>
</feature>
<keyword evidence="2 5" id="KW-0812">Transmembrane</keyword>
<accession>A0ABW0BCX7</accession>
<protein>
    <submittedName>
        <fullName evidence="7">MFS transporter</fullName>
    </submittedName>
</protein>
<evidence type="ECO:0000313" key="7">
    <source>
        <dbReference type="EMBL" id="MFC5175154.1"/>
    </source>
</evidence>
<evidence type="ECO:0000256" key="3">
    <source>
        <dbReference type="ARBA" id="ARBA00022989"/>
    </source>
</evidence>
<dbReference type="RefSeq" id="WP_378585485.1">
    <property type="nucleotide sequence ID" value="NZ_JBHSKD010000002.1"/>
</dbReference>
<dbReference type="PANTHER" id="PTHR43129:SF1">
    <property type="entry name" value="FOSMIDOMYCIN RESISTANCE PROTEIN"/>
    <property type="match status" value="1"/>
</dbReference>
<dbReference type="InterPro" id="IPR020846">
    <property type="entry name" value="MFS_dom"/>
</dbReference>
<dbReference type="SUPFAM" id="SSF103473">
    <property type="entry name" value="MFS general substrate transporter"/>
    <property type="match status" value="1"/>
</dbReference>
<gene>
    <name evidence="7" type="ORF">ACFPGP_00640</name>
</gene>
<dbReference type="InterPro" id="IPR036259">
    <property type="entry name" value="MFS_trans_sf"/>
</dbReference>
<evidence type="ECO:0000256" key="4">
    <source>
        <dbReference type="ARBA" id="ARBA00023136"/>
    </source>
</evidence>
<comment type="subcellular location">
    <subcellularLocation>
        <location evidence="1">Cell membrane</location>
        <topology evidence="1">Multi-pass membrane protein</topology>
    </subcellularLocation>
</comment>
<dbReference type="InterPro" id="IPR011701">
    <property type="entry name" value="MFS"/>
</dbReference>
<feature type="transmembrane region" description="Helical" evidence="5">
    <location>
        <begin position="169"/>
        <end position="188"/>
    </location>
</feature>
<evidence type="ECO:0000313" key="8">
    <source>
        <dbReference type="Proteomes" id="UP001596087"/>
    </source>
</evidence>
<name>A0ABW0BCX7_9ACTN</name>
<evidence type="ECO:0000256" key="2">
    <source>
        <dbReference type="ARBA" id="ARBA00022692"/>
    </source>
</evidence>
<feature type="transmembrane region" description="Helical" evidence="5">
    <location>
        <begin position="249"/>
        <end position="272"/>
    </location>
</feature>
<feature type="transmembrane region" description="Helical" evidence="5">
    <location>
        <begin position="106"/>
        <end position="128"/>
    </location>
</feature>
<keyword evidence="8" id="KW-1185">Reference proteome</keyword>
<dbReference type="EMBL" id="JBHSKD010000002">
    <property type="protein sequence ID" value="MFC5175154.1"/>
    <property type="molecule type" value="Genomic_DNA"/>
</dbReference>
<feature type="transmembrane region" description="Helical" evidence="5">
    <location>
        <begin position="214"/>
        <end position="237"/>
    </location>
</feature>
<feature type="transmembrane region" description="Helical" evidence="5">
    <location>
        <begin position="82"/>
        <end position="100"/>
    </location>
</feature>
<proteinExistence type="predicted"/>
<comment type="caution">
    <text evidence="7">The sequence shown here is derived from an EMBL/GenBank/DDBJ whole genome shotgun (WGS) entry which is preliminary data.</text>
</comment>
<organism evidence="7 8">
    <name type="scientific">Nocardioides taihuensis</name>
    <dbReference type="NCBI Taxonomy" id="1835606"/>
    <lineage>
        <taxon>Bacteria</taxon>
        <taxon>Bacillati</taxon>
        <taxon>Actinomycetota</taxon>
        <taxon>Actinomycetes</taxon>
        <taxon>Propionibacteriales</taxon>
        <taxon>Nocardioidaceae</taxon>
        <taxon>Nocardioides</taxon>
    </lineage>
</organism>
<sequence length="394" mass="38399">MPHVVARPGLVTGARIAVLLAVVHAVNDVLLATVGALLPSLRTTFAASTTDLAVIVAVLTISSSATQPVIGAFAERLGLRKVIATGVALAAVSMSLVGLAPGLGTLAVLLAVAGLGSAALHPVAVSIVGSSASPNPGLAVGLFTAGGMAGFALGPVLVLWFVRSHGLEASYWLMVPGLLAAVLLWYGLPDWSPHAATVRGQGTALLRAAPAVRWLLATSVIVNLVSLVVASALPLWLVEAHGVRPDASLLGWVLGAYSLAAGVGAVAGGALGGRTGYRSATVASLLLALPAALALVVVPPGAGTVVLAATAGALLYVSQPLLVVRAQALVPDAPVAAAGVVIGLGAGLAGALYVLVGVAQDAVGLGASLVAGGLLLLPAAAAAHVALGRAGGAR</sequence>
<feature type="domain" description="Major facilitator superfamily (MFS) profile" evidence="6">
    <location>
        <begin position="16"/>
        <end position="390"/>
    </location>
</feature>
<evidence type="ECO:0000259" key="6">
    <source>
        <dbReference type="PROSITE" id="PS50850"/>
    </source>
</evidence>
<dbReference type="Pfam" id="PF07690">
    <property type="entry name" value="MFS_1"/>
    <property type="match status" value="1"/>
</dbReference>
<dbReference type="PANTHER" id="PTHR43129">
    <property type="entry name" value="FOSMIDOMYCIN RESISTANCE PROTEIN"/>
    <property type="match status" value="1"/>
</dbReference>
<keyword evidence="3 5" id="KW-1133">Transmembrane helix</keyword>
<reference evidence="8" key="1">
    <citation type="journal article" date="2019" name="Int. J. Syst. Evol. Microbiol.">
        <title>The Global Catalogue of Microorganisms (GCM) 10K type strain sequencing project: providing services to taxonomists for standard genome sequencing and annotation.</title>
        <authorList>
            <consortium name="The Broad Institute Genomics Platform"/>
            <consortium name="The Broad Institute Genome Sequencing Center for Infectious Disease"/>
            <person name="Wu L."/>
            <person name="Ma J."/>
        </authorList>
    </citation>
    <scope>NUCLEOTIDE SEQUENCE [LARGE SCALE GENOMIC DNA]</scope>
    <source>
        <strain evidence="8">DFY41</strain>
    </source>
</reference>
<dbReference type="Proteomes" id="UP001596087">
    <property type="component" value="Unassembled WGS sequence"/>
</dbReference>
<evidence type="ECO:0000256" key="5">
    <source>
        <dbReference type="SAM" id="Phobius"/>
    </source>
</evidence>